<geneLocation type="plasmid" evidence="3">
    <name>pdfi3</name>
</geneLocation>
<dbReference type="AlphaFoldDB" id="A0A221T322"/>
<name>A0A221T322_9DEIO</name>
<proteinExistence type="predicted"/>
<organism evidence="2 3">
    <name type="scientific">Deinococcus ficus</name>
    <dbReference type="NCBI Taxonomy" id="317577"/>
    <lineage>
        <taxon>Bacteria</taxon>
        <taxon>Thermotogati</taxon>
        <taxon>Deinococcota</taxon>
        <taxon>Deinococci</taxon>
        <taxon>Deinococcales</taxon>
        <taxon>Deinococcaceae</taxon>
        <taxon>Deinococcus</taxon>
    </lineage>
</organism>
<protein>
    <submittedName>
        <fullName evidence="2">Uncharacterized protein</fullName>
    </submittedName>
</protein>
<reference evidence="2 3" key="1">
    <citation type="submission" date="2017-05" db="EMBL/GenBank/DDBJ databases">
        <title>The complete genome sequence of Deinococcus ficus isolated from the rhizosphere of the Ficus religiosa L. in Taiwan.</title>
        <authorList>
            <person name="Wu K.-M."/>
            <person name="Liao T.-L."/>
            <person name="Liu Y.-M."/>
            <person name="Young C.-C."/>
            <person name="Tsai S.-F."/>
        </authorList>
    </citation>
    <scope>NUCLEOTIDE SEQUENCE [LARGE SCALE GENOMIC DNA]</scope>
    <source>
        <strain evidence="2 3">CC-FR2-10</strain>
        <plasmid evidence="3">pdfi3</plasmid>
    </source>
</reference>
<gene>
    <name evidence="2" type="ORF">DFI_18915</name>
</gene>
<feature type="transmembrane region" description="Helical" evidence="1">
    <location>
        <begin position="31"/>
        <end position="51"/>
    </location>
</feature>
<evidence type="ECO:0000256" key="1">
    <source>
        <dbReference type="SAM" id="Phobius"/>
    </source>
</evidence>
<keyword evidence="1" id="KW-1133">Transmembrane helix</keyword>
<evidence type="ECO:0000313" key="2">
    <source>
        <dbReference type="EMBL" id="ASN83271.1"/>
    </source>
</evidence>
<accession>A0A221T322</accession>
<evidence type="ECO:0000313" key="3">
    <source>
        <dbReference type="Proteomes" id="UP000259030"/>
    </source>
</evidence>
<keyword evidence="2" id="KW-0614">Plasmid</keyword>
<keyword evidence="1" id="KW-0812">Transmembrane</keyword>
<keyword evidence="3" id="KW-1185">Reference proteome</keyword>
<dbReference type="EMBL" id="CP021084">
    <property type="protein sequence ID" value="ASN83271.1"/>
    <property type="molecule type" value="Genomic_DNA"/>
</dbReference>
<feature type="transmembrane region" description="Helical" evidence="1">
    <location>
        <begin position="7"/>
        <end position="25"/>
    </location>
</feature>
<keyword evidence="1" id="KW-0472">Membrane</keyword>
<dbReference type="RefSeq" id="WP_027462714.1">
    <property type="nucleotide sequence ID" value="NZ_CP021084.1"/>
</dbReference>
<dbReference type="Proteomes" id="UP000259030">
    <property type="component" value="Plasmid pDFI3"/>
</dbReference>
<dbReference type="KEGG" id="dfc:DFI_18915"/>
<sequence length="61" mass="6398">MLHINELIKLVIAIVAALIGLVVVVSNVAALPAWLTLLALTCVTASGCLFLKQLLSPCSRV</sequence>